<sequence length="448" mass="49923">MRTQGWGSEGGNGWLWEVMTGMEYLLEHLEDRKLFHHAVPDEAGGQDTNSQAELARGRPDLLRVIKYLKYDPGFDLFDLRAALNVRSAGATILPATVTDSQFADAVCVNCLGPHQANFHIPTNPYGNTIDLAFTNLPLAEAIVEDHLATSSDHFTLSLTFPDVRSTPVQPGKIRVTTEDELKRFVEIVELGATGIPLADSTPEELDELASSLVSLLTSAAKASGRPVRKGGRPAPWWTEECADAAAAFRAVRRSYPLGFNQDVQIAKRDFHRVVRRAKRRYWRNLIDGFSSSSDVFKAVRWLKSPGAFQPPPLQVDNVVYESQMDKANALRQATLERRTAEDDIANAWTPRSTPNQLCAGLASGWTADYRSEFMSRSGRLKRRQWPTIYEASLTRYTALCRAPFEVPSEHVSSQYCFTAPRRGTWAGPGHVGTSPRRTYHPVISTSYK</sequence>
<dbReference type="Proteomes" id="UP000219602">
    <property type="component" value="Chromosome 11"/>
</dbReference>
<gene>
    <name evidence="1" type="ORF">AU210_012406</name>
</gene>
<evidence type="ECO:0008006" key="3">
    <source>
        <dbReference type="Google" id="ProtNLM"/>
    </source>
</evidence>
<accession>A0A2H3GNP8</accession>
<evidence type="ECO:0000313" key="1">
    <source>
        <dbReference type="EMBL" id="PCD25972.1"/>
    </source>
</evidence>
<name>A0A2H3GNP8_FUSOX</name>
<protein>
    <recommendedName>
        <fullName evidence="3">Endonuclease/exonuclease/phosphatase domain-containing protein</fullName>
    </recommendedName>
</protein>
<proteinExistence type="predicted"/>
<dbReference type="STRING" id="327505.A0A2H3GNP8"/>
<dbReference type="EMBL" id="MABQ02000009">
    <property type="protein sequence ID" value="PCD25972.1"/>
    <property type="molecule type" value="Genomic_DNA"/>
</dbReference>
<comment type="caution">
    <text evidence="1">The sequence shown here is derived from an EMBL/GenBank/DDBJ whole genome shotgun (WGS) entry which is preliminary data.</text>
</comment>
<organism evidence="1 2">
    <name type="scientific">Fusarium oxysporum f. sp. radicis-cucumerinum</name>
    <dbReference type="NCBI Taxonomy" id="327505"/>
    <lineage>
        <taxon>Eukaryota</taxon>
        <taxon>Fungi</taxon>
        <taxon>Dikarya</taxon>
        <taxon>Ascomycota</taxon>
        <taxon>Pezizomycotina</taxon>
        <taxon>Sordariomycetes</taxon>
        <taxon>Hypocreomycetidae</taxon>
        <taxon>Hypocreales</taxon>
        <taxon>Nectriaceae</taxon>
        <taxon>Fusarium</taxon>
        <taxon>Fusarium oxysporum species complex</taxon>
    </lineage>
</organism>
<reference evidence="1 2" key="2">
    <citation type="journal article" date="2017" name="Sci. Rep.">
        <title>A mobile pathogenicity chromosome in Fusarium oxysporum for infection of multiple cucurbit species.</title>
        <authorList>
            <person name="van Dam P."/>
            <person name="Fokkens L."/>
            <person name="Ayukawa Y."/>
            <person name="van der Gragt M."/>
            <person name="Ter Horst A."/>
            <person name="Brankovics B."/>
            <person name="Houterman P.M."/>
            <person name="Arie T."/>
            <person name="Rep M."/>
        </authorList>
    </citation>
    <scope>NUCLEOTIDE SEQUENCE [LARGE SCALE GENOMIC DNA]</scope>
    <source>
        <strain evidence="1 2">Forc016</strain>
    </source>
</reference>
<dbReference type="AlphaFoldDB" id="A0A2H3GNP8"/>
<reference evidence="1 2" key="1">
    <citation type="journal article" date="2016" name="Environ. Microbiol.">
        <title>Effector profiles distinguish formae speciales of Fusarium oxysporum.</title>
        <authorList>
            <person name="van Dam P."/>
            <person name="Fokkens L."/>
            <person name="Schmidt S.M."/>
            <person name="Linmans J.H."/>
            <person name="Kistler H.C."/>
            <person name="Ma L.J."/>
            <person name="Rep M."/>
        </authorList>
    </citation>
    <scope>NUCLEOTIDE SEQUENCE [LARGE SCALE GENOMIC DNA]</scope>
    <source>
        <strain evidence="1 2">Forc016</strain>
    </source>
</reference>
<evidence type="ECO:0000313" key="2">
    <source>
        <dbReference type="Proteomes" id="UP000219602"/>
    </source>
</evidence>